<proteinExistence type="predicted"/>
<feature type="transmembrane region" description="Helical" evidence="1">
    <location>
        <begin position="155"/>
        <end position="174"/>
    </location>
</feature>
<keyword evidence="2" id="KW-0732">Signal</keyword>
<evidence type="ECO:0000313" key="5">
    <source>
        <dbReference type="Proteomes" id="UP000281738"/>
    </source>
</evidence>
<keyword evidence="1" id="KW-0472">Membrane</keyword>
<dbReference type="Proteomes" id="UP000281738">
    <property type="component" value="Unassembled WGS sequence"/>
</dbReference>
<keyword evidence="1" id="KW-0812">Transmembrane</keyword>
<protein>
    <recommendedName>
        <fullName evidence="3">Calcineurin-like phosphoesterase domain-containing protein</fullName>
    </recommendedName>
</protein>
<dbReference type="InterPro" id="IPR029052">
    <property type="entry name" value="Metallo-depent_PP-like"/>
</dbReference>
<feature type="signal peptide" evidence="2">
    <location>
        <begin position="1"/>
        <end position="19"/>
    </location>
</feature>
<reference evidence="4 5" key="1">
    <citation type="submission" date="2018-11" db="EMBL/GenBank/DDBJ databases">
        <title>Sequencing the genomes of 1000 actinobacteria strains.</title>
        <authorList>
            <person name="Klenk H.-P."/>
        </authorList>
    </citation>
    <scope>NUCLEOTIDE SEQUENCE [LARGE SCALE GENOMIC DNA]</scope>
    <source>
        <strain evidence="4 5">DSM 12652</strain>
    </source>
</reference>
<feature type="chain" id="PRO_5018145052" description="Calcineurin-like phosphoesterase domain-containing protein" evidence="2">
    <location>
        <begin position="20"/>
        <end position="508"/>
    </location>
</feature>
<comment type="caution">
    <text evidence="4">The sequence shown here is derived from an EMBL/GenBank/DDBJ whole genome shotgun (WGS) entry which is preliminary data.</text>
</comment>
<gene>
    <name evidence="4" type="ORF">EDD33_3380</name>
</gene>
<dbReference type="SUPFAM" id="SSF56300">
    <property type="entry name" value="Metallo-dependent phosphatases"/>
    <property type="match status" value="1"/>
</dbReference>
<feature type="transmembrane region" description="Helical" evidence="1">
    <location>
        <begin position="112"/>
        <end position="134"/>
    </location>
</feature>
<dbReference type="RefSeq" id="WP_246003567.1">
    <property type="nucleotide sequence ID" value="NZ_RKHO01000001.1"/>
</dbReference>
<organism evidence="4 5">
    <name type="scientific">Nocardioides aurantiacus</name>
    <dbReference type="NCBI Taxonomy" id="86796"/>
    <lineage>
        <taxon>Bacteria</taxon>
        <taxon>Bacillati</taxon>
        <taxon>Actinomycetota</taxon>
        <taxon>Actinomycetes</taxon>
        <taxon>Propionibacteriales</taxon>
        <taxon>Nocardioidaceae</taxon>
        <taxon>Nocardioides</taxon>
    </lineage>
</organism>
<dbReference type="EMBL" id="RKHO01000001">
    <property type="protein sequence ID" value="ROR92489.1"/>
    <property type="molecule type" value="Genomic_DNA"/>
</dbReference>
<feature type="domain" description="Calcineurin-like phosphoesterase" evidence="3">
    <location>
        <begin position="263"/>
        <end position="431"/>
    </location>
</feature>
<dbReference type="Pfam" id="PF00149">
    <property type="entry name" value="Metallophos"/>
    <property type="match status" value="1"/>
</dbReference>
<keyword evidence="5" id="KW-1185">Reference proteome</keyword>
<evidence type="ECO:0000313" key="4">
    <source>
        <dbReference type="EMBL" id="ROR92489.1"/>
    </source>
</evidence>
<evidence type="ECO:0000256" key="1">
    <source>
        <dbReference type="SAM" id="Phobius"/>
    </source>
</evidence>
<dbReference type="InterPro" id="IPR004843">
    <property type="entry name" value="Calcineurin-like_PHP"/>
</dbReference>
<name>A0A3N2CY91_9ACTN</name>
<dbReference type="AlphaFoldDB" id="A0A3N2CY91"/>
<sequence>MARRLAGALLALLAWAVVAAPVALWTFTHGSVETVVASHDAQVRPTLDGRVHLDLGPYLPDLRFPAAGTVGVDVEVGKTTASTTTELAQRYAAIAARPEAEQRRVMEVLTQLAWRAVVTGAVAGLVLPLLWWLVGPARRGELVRGVREGARTRRGVLAGAVALAVLVGGVLAVVRPGEREPDRVQDPTWLPLQAAYPDVPVPPELSDWQVQGGLFTSGTRRLLASALDTYDKSTVFYDDLVDRVPEVADQLRTPAEDETVAVLVSDRHDNIGMDQVVRAVGDAAGATVVLDAGDDTSTGQTWEAFSLDSLDAAFEGYDARVAIAGNHDNGSFVGRYLADLGWTRLEGDPVEEFGDVRITGVDDPRSSGLGSWRDETDLSFREVEETIADDVCALDEDDQRIATLLVHDANLGRTALARGCTDLVLAGHLHVQVGPDRVVGENGRVGYSYTNGTTGGAAYALAIGSKLRRDAQFTLVTYRDGRPVGIQPVGVRTDGRMQVEEYVELDLG</sequence>
<evidence type="ECO:0000259" key="3">
    <source>
        <dbReference type="Pfam" id="PF00149"/>
    </source>
</evidence>
<accession>A0A3N2CY91</accession>
<evidence type="ECO:0000256" key="2">
    <source>
        <dbReference type="SAM" id="SignalP"/>
    </source>
</evidence>
<keyword evidence="1" id="KW-1133">Transmembrane helix</keyword>